<accession>A0A6A5ZTT8</accession>
<keyword evidence="2" id="KW-1185">Reference proteome</keyword>
<organism evidence="1 2">
    <name type="scientific">Lophiotrema nucula</name>
    <dbReference type="NCBI Taxonomy" id="690887"/>
    <lineage>
        <taxon>Eukaryota</taxon>
        <taxon>Fungi</taxon>
        <taxon>Dikarya</taxon>
        <taxon>Ascomycota</taxon>
        <taxon>Pezizomycotina</taxon>
        <taxon>Dothideomycetes</taxon>
        <taxon>Pleosporomycetidae</taxon>
        <taxon>Pleosporales</taxon>
        <taxon>Lophiotremataceae</taxon>
        <taxon>Lophiotrema</taxon>
    </lineage>
</organism>
<evidence type="ECO:0000313" key="1">
    <source>
        <dbReference type="EMBL" id="KAF2122676.1"/>
    </source>
</evidence>
<proteinExistence type="predicted"/>
<name>A0A6A5ZTT8_9PLEO</name>
<dbReference type="EMBL" id="ML977310">
    <property type="protein sequence ID" value="KAF2122676.1"/>
    <property type="molecule type" value="Genomic_DNA"/>
</dbReference>
<sequence>MALRNTTSQSRQRLIFYVVSLKLPKRVLKDMFRRPRRRPNDPSSNLRLVRIPDSPESPFFWTMLQSETSILITQASTCERQMDHLGPRIEILDVQTAPNAYWPYGLPTVWKPRLLDWIGGRVNVRLCTCAAPRISNFAKASLFILQRAPGPHTSC</sequence>
<dbReference type="AlphaFoldDB" id="A0A6A5ZTT8"/>
<protein>
    <submittedName>
        <fullName evidence="1">Uncharacterized protein</fullName>
    </submittedName>
</protein>
<dbReference type="Proteomes" id="UP000799770">
    <property type="component" value="Unassembled WGS sequence"/>
</dbReference>
<reference evidence="1" key="1">
    <citation type="journal article" date="2020" name="Stud. Mycol.">
        <title>101 Dothideomycetes genomes: a test case for predicting lifestyles and emergence of pathogens.</title>
        <authorList>
            <person name="Haridas S."/>
            <person name="Albert R."/>
            <person name="Binder M."/>
            <person name="Bloem J."/>
            <person name="Labutti K."/>
            <person name="Salamov A."/>
            <person name="Andreopoulos B."/>
            <person name="Baker S."/>
            <person name="Barry K."/>
            <person name="Bills G."/>
            <person name="Bluhm B."/>
            <person name="Cannon C."/>
            <person name="Castanera R."/>
            <person name="Culley D."/>
            <person name="Daum C."/>
            <person name="Ezra D."/>
            <person name="Gonzalez J."/>
            <person name="Henrissat B."/>
            <person name="Kuo A."/>
            <person name="Liang C."/>
            <person name="Lipzen A."/>
            <person name="Lutzoni F."/>
            <person name="Magnuson J."/>
            <person name="Mondo S."/>
            <person name="Nolan M."/>
            <person name="Ohm R."/>
            <person name="Pangilinan J."/>
            <person name="Park H.-J."/>
            <person name="Ramirez L."/>
            <person name="Alfaro M."/>
            <person name="Sun H."/>
            <person name="Tritt A."/>
            <person name="Yoshinaga Y."/>
            <person name="Zwiers L.-H."/>
            <person name="Turgeon B."/>
            <person name="Goodwin S."/>
            <person name="Spatafora J."/>
            <person name="Crous P."/>
            <person name="Grigoriev I."/>
        </authorList>
    </citation>
    <scope>NUCLEOTIDE SEQUENCE</scope>
    <source>
        <strain evidence="1">CBS 627.86</strain>
    </source>
</reference>
<gene>
    <name evidence="1" type="ORF">BDV96DRAFT_561189</name>
</gene>
<evidence type="ECO:0000313" key="2">
    <source>
        <dbReference type="Proteomes" id="UP000799770"/>
    </source>
</evidence>